<dbReference type="PROSITE" id="PS50893">
    <property type="entry name" value="ABC_TRANSPORTER_2"/>
    <property type="match status" value="1"/>
</dbReference>
<dbReference type="Pfam" id="PF00005">
    <property type="entry name" value="ABC_tran"/>
    <property type="match status" value="1"/>
</dbReference>
<comment type="caution">
    <text evidence="7">The sequence shown here is derived from an EMBL/GenBank/DDBJ whole genome shotgun (WGS) entry which is preliminary data.</text>
</comment>
<dbReference type="RefSeq" id="WP_283425560.1">
    <property type="nucleotide sequence ID" value="NZ_FXTY01000003.1"/>
</dbReference>
<evidence type="ECO:0000256" key="5">
    <source>
        <dbReference type="ARBA" id="ARBA00022840"/>
    </source>
</evidence>
<keyword evidence="4" id="KW-0547">Nucleotide-binding</keyword>
<comment type="similarity">
    <text evidence="2">Belongs to the ABC transporter superfamily.</text>
</comment>
<evidence type="ECO:0000256" key="3">
    <source>
        <dbReference type="ARBA" id="ARBA00022448"/>
    </source>
</evidence>
<dbReference type="SUPFAM" id="SSF52540">
    <property type="entry name" value="P-loop containing nucleoside triphosphate hydrolases"/>
    <property type="match status" value="1"/>
</dbReference>
<dbReference type="PROSITE" id="PS00211">
    <property type="entry name" value="ABC_TRANSPORTER_1"/>
    <property type="match status" value="1"/>
</dbReference>
<name>A0ABY1NS98_9RHOB</name>
<gene>
    <name evidence="7" type="ORF">SAMN06265373_10394</name>
</gene>
<dbReference type="EMBL" id="FXTY01000003">
    <property type="protein sequence ID" value="SMP16973.1"/>
    <property type="molecule type" value="Genomic_DNA"/>
</dbReference>
<dbReference type="NCBIfam" id="TIGR01727">
    <property type="entry name" value="oligo_HPY"/>
    <property type="match status" value="1"/>
</dbReference>
<keyword evidence="8" id="KW-1185">Reference proteome</keyword>
<protein>
    <submittedName>
        <fullName evidence="7">Peptide/nickel transport system ATP-binding protein</fullName>
    </submittedName>
</protein>
<evidence type="ECO:0000259" key="6">
    <source>
        <dbReference type="PROSITE" id="PS50893"/>
    </source>
</evidence>
<evidence type="ECO:0000313" key="7">
    <source>
        <dbReference type="EMBL" id="SMP16973.1"/>
    </source>
</evidence>
<feature type="domain" description="ABC transporter" evidence="6">
    <location>
        <begin position="7"/>
        <end position="245"/>
    </location>
</feature>
<dbReference type="SMART" id="SM00382">
    <property type="entry name" value="AAA"/>
    <property type="match status" value="1"/>
</dbReference>
<dbReference type="PANTHER" id="PTHR43776:SF7">
    <property type="entry name" value="D,D-DIPEPTIDE TRANSPORT ATP-BINDING PROTEIN DDPF-RELATED"/>
    <property type="match status" value="1"/>
</dbReference>
<accession>A0ABY1NS98</accession>
<dbReference type="CDD" id="cd03257">
    <property type="entry name" value="ABC_NikE_OppD_transporters"/>
    <property type="match status" value="1"/>
</dbReference>
<evidence type="ECO:0000313" key="8">
    <source>
        <dbReference type="Proteomes" id="UP001157961"/>
    </source>
</evidence>
<dbReference type="InterPro" id="IPR050319">
    <property type="entry name" value="ABC_transp_ATP-bind"/>
</dbReference>
<dbReference type="GO" id="GO:0005524">
    <property type="term" value="F:ATP binding"/>
    <property type="evidence" value="ECO:0007669"/>
    <property type="project" value="UniProtKB-KW"/>
</dbReference>
<evidence type="ECO:0000256" key="2">
    <source>
        <dbReference type="ARBA" id="ARBA00005417"/>
    </source>
</evidence>
<dbReference type="Proteomes" id="UP001157961">
    <property type="component" value="Unassembled WGS sequence"/>
</dbReference>
<dbReference type="Gene3D" id="3.40.50.300">
    <property type="entry name" value="P-loop containing nucleotide triphosphate hydrolases"/>
    <property type="match status" value="1"/>
</dbReference>
<sequence length="318" mass="34739">MTIDSVMTLSNIHMRFPFGEDWRGRPHGFVHALNGIDLEILRGKTLGVVGESGCGKSTLAQVLMGIRKPSEGEVIRNFGADHDVQIVFQDPQSSLNARMPVWRVITEPVFAVTKRPKAELRALAADLAAKVGLRPEVLDRYPHEFSGGQRQRIAIARALSSDPDVIVLDEPTSALDISIQAQILNLLKDLQAERGLTYIFISHDISVVRYLCDEVAVMYLGQVVEHGASDAVLAAPKHPYTRLLLDSIPTMRATGGLGESLSNTDLPSNRNLPTGCFFKDRCELAGVGCDVRQNMVPTEQAQVRCCQTAATTPQKVSA</sequence>
<comment type="subcellular location">
    <subcellularLocation>
        <location evidence="1">Cell inner membrane</location>
        <topology evidence="1">Peripheral membrane protein</topology>
    </subcellularLocation>
</comment>
<proteinExistence type="inferred from homology"/>
<evidence type="ECO:0000256" key="1">
    <source>
        <dbReference type="ARBA" id="ARBA00004417"/>
    </source>
</evidence>
<dbReference type="Pfam" id="PF08352">
    <property type="entry name" value="oligo_HPY"/>
    <property type="match status" value="1"/>
</dbReference>
<dbReference type="InterPro" id="IPR017871">
    <property type="entry name" value="ABC_transporter-like_CS"/>
</dbReference>
<evidence type="ECO:0000256" key="4">
    <source>
        <dbReference type="ARBA" id="ARBA00022741"/>
    </source>
</evidence>
<reference evidence="7 8" key="1">
    <citation type="submission" date="2017-05" db="EMBL/GenBank/DDBJ databases">
        <authorList>
            <person name="Varghese N."/>
            <person name="Submissions S."/>
        </authorList>
    </citation>
    <scope>NUCLEOTIDE SEQUENCE [LARGE SCALE GENOMIC DNA]</scope>
    <source>
        <strain evidence="7 8">DSM 29734</strain>
    </source>
</reference>
<keyword evidence="5 7" id="KW-0067">ATP-binding</keyword>
<dbReference type="PANTHER" id="PTHR43776">
    <property type="entry name" value="TRANSPORT ATP-BINDING PROTEIN"/>
    <property type="match status" value="1"/>
</dbReference>
<dbReference type="InterPro" id="IPR027417">
    <property type="entry name" value="P-loop_NTPase"/>
</dbReference>
<dbReference type="InterPro" id="IPR003593">
    <property type="entry name" value="AAA+_ATPase"/>
</dbReference>
<organism evidence="7 8">
    <name type="scientific">Shimia sagamensis</name>
    <dbReference type="NCBI Taxonomy" id="1566352"/>
    <lineage>
        <taxon>Bacteria</taxon>
        <taxon>Pseudomonadati</taxon>
        <taxon>Pseudomonadota</taxon>
        <taxon>Alphaproteobacteria</taxon>
        <taxon>Rhodobacterales</taxon>
        <taxon>Roseobacteraceae</taxon>
    </lineage>
</organism>
<dbReference type="InterPro" id="IPR003439">
    <property type="entry name" value="ABC_transporter-like_ATP-bd"/>
</dbReference>
<dbReference type="InterPro" id="IPR013563">
    <property type="entry name" value="Oligopep_ABC_C"/>
</dbReference>
<keyword evidence="3" id="KW-0813">Transport</keyword>